<keyword evidence="2" id="KW-1185">Reference proteome</keyword>
<dbReference type="GO" id="GO:0016740">
    <property type="term" value="F:transferase activity"/>
    <property type="evidence" value="ECO:0007669"/>
    <property type="project" value="UniProtKB-KW"/>
</dbReference>
<organism evidence="1 2">
    <name type="scientific">Lonsdalea quercina</name>
    <dbReference type="NCBI Taxonomy" id="71657"/>
    <lineage>
        <taxon>Bacteria</taxon>
        <taxon>Pseudomonadati</taxon>
        <taxon>Pseudomonadota</taxon>
        <taxon>Gammaproteobacteria</taxon>
        <taxon>Enterobacterales</taxon>
        <taxon>Pectobacteriaceae</taxon>
        <taxon>Lonsdalea</taxon>
    </lineage>
</organism>
<accession>A0A1H3VVF6</accession>
<proteinExistence type="predicted"/>
<dbReference type="GeneID" id="97763126"/>
<dbReference type="EMBL" id="FNQS01000001">
    <property type="protein sequence ID" value="SDZ78102.1"/>
    <property type="molecule type" value="Genomic_DNA"/>
</dbReference>
<sequence>MHCNYVVVVVLYNKQVAASTTLSTLADYDFKTAKLIIHNNGPQSIKLDATSEKAFQQRFGKIELNNCLDNPSLSVIYNRYIHSHPEAEKFVLLDDDTTINETFQQALLKGEADVECPKIISVFDKETYYPMSHNAVVADAEVLDPLSAVSIGSGLIIRRSLVDKFRQHGFSLFDEHYALYGVDTSFFRRIHLLARKGVAITLSTTCYLTHSLSRTEGAMNDFRRKERIWDLAISTRQYPSVRGYYVFLKRVLSDLCAFKFRDTFLLISAFIAGRHPKCRTLKNQ</sequence>
<dbReference type="RefSeq" id="WP_074727700.1">
    <property type="nucleotide sequence ID" value="NZ_FNQS01000001.1"/>
</dbReference>
<dbReference type="STRING" id="71657.SAMN02982996_00180"/>
<dbReference type="AlphaFoldDB" id="A0A1H3VVF6"/>
<protein>
    <submittedName>
        <fullName evidence="1">Glycosyltransferase, GT2 family</fullName>
    </submittedName>
</protein>
<dbReference type="Proteomes" id="UP000187280">
    <property type="component" value="Unassembled WGS sequence"/>
</dbReference>
<dbReference type="InterPro" id="IPR029044">
    <property type="entry name" value="Nucleotide-diphossugar_trans"/>
</dbReference>
<evidence type="ECO:0000313" key="1">
    <source>
        <dbReference type="EMBL" id="SDZ78102.1"/>
    </source>
</evidence>
<reference evidence="1 2" key="1">
    <citation type="submission" date="2016-10" db="EMBL/GenBank/DDBJ databases">
        <authorList>
            <person name="de Groot N.N."/>
        </authorList>
    </citation>
    <scope>NUCLEOTIDE SEQUENCE [LARGE SCALE GENOMIC DNA]</scope>
    <source>
        <strain evidence="1 2">ATCC 29281</strain>
    </source>
</reference>
<evidence type="ECO:0000313" key="2">
    <source>
        <dbReference type="Proteomes" id="UP000187280"/>
    </source>
</evidence>
<keyword evidence="1" id="KW-0808">Transferase</keyword>
<gene>
    <name evidence="1" type="ORF">SAMN02982996_00180</name>
</gene>
<dbReference type="eggNOG" id="COG1216">
    <property type="taxonomic scope" value="Bacteria"/>
</dbReference>
<name>A0A1H3VVF6_9GAMM</name>
<dbReference type="SUPFAM" id="SSF53448">
    <property type="entry name" value="Nucleotide-diphospho-sugar transferases"/>
    <property type="match status" value="1"/>
</dbReference>